<dbReference type="AlphaFoldDB" id="A0A1S6KMI4"/>
<keyword evidence="4 11" id="KW-0812">Transmembrane</keyword>
<reference evidence="12" key="1">
    <citation type="submission" date="2016-12" db="EMBL/GenBank/DDBJ databases">
        <authorList>
            <person name="Song W.-J."/>
            <person name="Kurnit D.M."/>
        </authorList>
    </citation>
    <scope>NUCLEOTIDE SEQUENCE</scope>
</reference>
<dbReference type="EMBL" id="KY348680">
    <property type="protein sequence ID" value="AQT19785.1"/>
    <property type="molecule type" value="mRNA"/>
</dbReference>
<accession>A0A1S6KMI4</accession>
<keyword evidence="8" id="KW-0472">Membrane</keyword>
<organism evidence="12">
    <name type="scientific">Schmidtea mediterranea</name>
    <name type="common">Freshwater planarian flatworm</name>
    <dbReference type="NCBI Taxonomy" id="79327"/>
    <lineage>
        <taxon>Eukaryota</taxon>
        <taxon>Metazoa</taxon>
        <taxon>Spiralia</taxon>
        <taxon>Lophotrochozoa</taxon>
        <taxon>Platyhelminthes</taxon>
        <taxon>Rhabditophora</taxon>
        <taxon>Seriata</taxon>
        <taxon>Tricladida</taxon>
        <taxon>Continenticola</taxon>
        <taxon>Geoplanoidea</taxon>
        <taxon>Dugesiidae</taxon>
        <taxon>Schmidtea</taxon>
    </lineage>
</organism>
<evidence type="ECO:0000256" key="8">
    <source>
        <dbReference type="ARBA" id="ARBA00023136"/>
    </source>
</evidence>
<comment type="subcellular location">
    <subcellularLocation>
        <location evidence="1">Membrane</location>
        <topology evidence="1">Multi-pass membrane protein</topology>
    </subcellularLocation>
</comment>
<dbReference type="PANTHER" id="PTHR11690">
    <property type="entry name" value="AMILORIDE-SENSITIVE SODIUM CHANNEL-RELATED"/>
    <property type="match status" value="1"/>
</dbReference>
<dbReference type="InterPro" id="IPR001873">
    <property type="entry name" value="ENaC"/>
</dbReference>
<evidence type="ECO:0000256" key="10">
    <source>
        <dbReference type="ARBA" id="ARBA00023303"/>
    </source>
</evidence>
<evidence type="ECO:0000256" key="9">
    <source>
        <dbReference type="ARBA" id="ARBA00023201"/>
    </source>
</evidence>
<dbReference type="Pfam" id="PF00858">
    <property type="entry name" value="ASC"/>
    <property type="match status" value="1"/>
</dbReference>
<name>A0A1S6KMI4_SCHMD</name>
<evidence type="ECO:0000256" key="11">
    <source>
        <dbReference type="RuleBase" id="RU000679"/>
    </source>
</evidence>
<dbReference type="GO" id="GO:0015280">
    <property type="term" value="F:ligand-gated sodium channel activity"/>
    <property type="evidence" value="ECO:0007669"/>
    <property type="project" value="TreeGrafter"/>
</dbReference>
<evidence type="ECO:0000256" key="2">
    <source>
        <dbReference type="ARBA" id="ARBA00022448"/>
    </source>
</evidence>
<evidence type="ECO:0000256" key="5">
    <source>
        <dbReference type="ARBA" id="ARBA00022989"/>
    </source>
</evidence>
<comment type="similarity">
    <text evidence="11">Belongs to the amiloride-sensitive sodium channel (TC 1.A.6) family.</text>
</comment>
<evidence type="ECO:0000256" key="4">
    <source>
        <dbReference type="ARBA" id="ARBA00022692"/>
    </source>
</evidence>
<keyword evidence="9 11" id="KW-0739">Sodium transport</keyword>
<evidence type="ECO:0000256" key="6">
    <source>
        <dbReference type="ARBA" id="ARBA00023053"/>
    </source>
</evidence>
<dbReference type="Gene3D" id="1.10.287.770">
    <property type="entry name" value="YojJ-like"/>
    <property type="match status" value="1"/>
</dbReference>
<keyword evidence="5" id="KW-1133">Transmembrane helix</keyword>
<protein>
    <submittedName>
        <fullName evidence="12">Uncharacterized protein</fullName>
    </submittedName>
</protein>
<keyword evidence="2 11" id="KW-0813">Transport</keyword>
<evidence type="ECO:0000313" key="12">
    <source>
        <dbReference type="EMBL" id="AQT19785.1"/>
    </source>
</evidence>
<keyword evidence="6" id="KW-0915">Sodium</keyword>
<proteinExistence type="evidence at transcript level"/>
<dbReference type="GO" id="GO:0005886">
    <property type="term" value="C:plasma membrane"/>
    <property type="evidence" value="ECO:0007669"/>
    <property type="project" value="TreeGrafter"/>
</dbReference>
<keyword evidence="3 11" id="KW-0894">Sodium channel</keyword>
<keyword evidence="10 11" id="KW-0407">Ion channel</keyword>
<evidence type="ECO:0000256" key="7">
    <source>
        <dbReference type="ARBA" id="ARBA00023065"/>
    </source>
</evidence>
<sequence>MKSGAFVDPVLPVFKCVTYSDGNCRQILKHSRFVMNNKICATVDLQESNTTNNVIHSFSIIYLWMSSTLNTYVSGWPTWDNFVSVYIHGKWQLPSSTTAGYAIPDTTGNAYIYLQKTFINMESTKRNPCLNVADNVEISDFDGQIRSLNYSQQLCKMINIQNQLWDKCQCISSNLLIPGRFSRHLNENQNIFCHHIHSNLLLNMTDFQHLNQLKAKLSCYENVYFNSPVDSCIQYCNNAIYNGNNYFYQFNPPTYEKDIYWSEIPTITEPYIRNYFYYPDCFKTTISAKLNCKIVKSNVLKFHINLIGEIKTFSESSSYSIVNLLSDVGGILGLYGGSGCLTIVEFLEYLAKVPRIIF</sequence>
<evidence type="ECO:0000256" key="3">
    <source>
        <dbReference type="ARBA" id="ARBA00022461"/>
    </source>
</evidence>
<evidence type="ECO:0000256" key="1">
    <source>
        <dbReference type="ARBA" id="ARBA00004141"/>
    </source>
</evidence>
<keyword evidence="7 11" id="KW-0406">Ion transport</keyword>
<reference evidence="12" key="2">
    <citation type="journal article" date="2017" name="Dev. Cell">
        <title>Antagonistic Self-Organizing Patterning Systems Control Maintenance and Regeneration of the Anteroposterior Axis in Planarians.</title>
        <authorList>
            <person name="Stuckemann T."/>
            <person name="Cleland J.P."/>
            <person name="Werner S."/>
            <person name="Thi-Kim Vu H."/>
            <person name="Bayersdorf R."/>
            <person name="Liu S.Y."/>
            <person name="Friedrich B."/>
            <person name="Julicher F."/>
            <person name="Rink J.C."/>
        </authorList>
    </citation>
    <scope>NUCLEOTIDE SEQUENCE</scope>
</reference>